<dbReference type="AlphaFoldDB" id="A0A182T7W6"/>
<reference evidence="2" key="1">
    <citation type="submission" date="2013-09" db="EMBL/GenBank/DDBJ databases">
        <title>The Genome Sequence of Anopheles maculatus species B.</title>
        <authorList>
            <consortium name="The Broad Institute Genomics Platform"/>
            <person name="Neafsey D.E."/>
            <person name="Besansky N."/>
            <person name="Howell P."/>
            <person name="Walton C."/>
            <person name="Young S.K."/>
            <person name="Zeng Q."/>
            <person name="Gargeya S."/>
            <person name="Fitzgerald M."/>
            <person name="Haas B."/>
            <person name="Abouelleil A."/>
            <person name="Allen A.W."/>
            <person name="Alvarado L."/>
            <person name="Arachchi H.M."/>
            <person name="Berlin A.M."/>
            <person name="Chapman S.B."/>
            <person name="Gainer-Dewar J."/>
            <person name="Goldberg J."/>
            <person name="Griggs A."/>
            <person name="Gujja S."/>
            <person name="Hansen M."/>
            <person name="Howarth C."/>
            <person name="Imamovic A."/>
            <person name="Ireland A."/>
            <person name="Larimer J."/>
            <person name="McCowan C."/>
            <person name="Murphy C."/>
            <person name="Pearson M."/>
            <person name="Poon T.W."/>
            <person name="Priest M."/>
            <person name="Roberts A."/>
            <person name="Saif S."/>
            <person name="Shea T."/>
            <person name="Sisk P."/>
            <person name="Sykes S."/>
            <person name="Wortman J."/>
            <person name="Nusbaum C."/>
            <person name="Birren B."/>
        </authorList>
    </citation>
    <scope>NUCLEOTIDE SEQUENCE [LARGE SCALE GENOMIC DNA]</scope>
    <source>
        <strain evidence="2">maculatus3</strain>
    </source>
</reference>
<accession>A0A182T7W6</accession>
<proteinExistence type="predicted"/>
<evidence type="ECO:0000313" key="1">
    <source>
        <dbReference type="EnsemblMetazoa" id="AMAM021415-PA"/>
    </source>
</evidence>
<organism evidence="1 2">
    <name type="scientific">Anopheles maculatus</name>
    <dbReference type="NCBI Taxonomy" id="74869"/>
    <lineage>
        <taxon>Eukaryota</taxon>
        <taxon>Metazoa</taxon>
        <taxon>Ecdysozoa</taxon>
        <taxon>Arthropoda</taxon>
        <taxon>Hexapoda</taxon>
        <taxon>Insecta</taxon>
        <taxon>Pterygota</taxon>
        <taxon>Neoptera</taxon>
        <taxon>Endopterygota</taxon>
        <taxon>Diptera</taxon>
        <taxon>Nematocera</taxon>
        <taxon>Culicoidea</taxon>
        <taxon>Culicidae</taxon>
        <taxon>Anophelinae</taxon>
        <taxon>Anopheles</taxon>
        <taxon>Anopheles maculatus group</taxon>
    </lineage>
</organism>
<evidence type="ECO:0000313" key="2">
    <source>
        <dbReference type="Proteomes" id="UP000075901"/>
    </source>
</evidence>
<reference evidence="1" key="2">
    <citation type="submission" date="2020-05" db="UniProtKB">
        <authorList>
            <consortium name="EnsemblMetazoa"/>
        </authorList>
    </citation>
    <scope>IDENTIFICATION</scope>
    <source>
        <strain evidence="1">maculatus3</strain>
    </source>
</reference>
<sequence>MLENDPNSPLLTRCVLESANQMDCPGEHWMRLLESVLSQYLRSTSDASWLHALHLVGYTAINRWQYSLLIRDCLPLCLELYFLHHWHSSRGDPEAQLKVLDKLEAQVFESVECQLYPFWCSIIYAVLVVQPEQDSAIRTTIGLLGAVRENHTFWAVGVLKKILGKEKTPNPRATHCLIAYALAALLAHAYARRTPPGERSETDEYSDAAGSTELFTLPKLLSAPEKRTSRERIATTALEQFQTVCGASAGHKEHQSRIMGAIVGTNDGEQGLPPHRILQHAIDIIILLDSRAEPFLNTLQEAIVGGMG</sequence>
<dbReference type="Proteomes" id="UP000075901">
    <property type="component" value="Unassembled WGS sequence"/>
</dbReference>
<dbReference type="VEuPathDB" id="VectorBase:AMAM021415"/>
<protein>
    <submittedName>
        <fullName evidence="1">Uncharacterized protein</fullName>
    </submittedName>
</protein>
<name>A0A182T7W6_9DIPT</name>
<dbReference type="EnsemblMetazoa" id="AMAM021415-RA">
    <property type="protein sequence ID" value="AMAM021415-PA"/>
    <property type="gene ID" value="AMAM021415"/>
</dbReference>
<keyword evidence="2" id="KW-1185">Reference proteome</keyword>